<reference evidence="8 9" key="1">
    <citation type="submission" date="2017-07" db="EMBL/GenBank/DDBJ databases">
        <title>Isolation and whole genome analysis of endospore-forming bacteria from heroin.</title>
        <authorList>
            <person name="Kalinowski J."/>
            <person name="Ahrens B."/>
            <person name="Al-Dilaimi A."/>
            <person name="Winkler A."/>
            <person name="Wibberg D."/>
            <person name="Schleenbecker U."/>
            <person name="Ruckert C."/>
            <person name="Wolfel R."/>
            <person name="Grass G."/>
        </authorList>
    </citation>
    <scope>NUCLEOTIDE SEQUENCE [LARGE SCALE GENOMIC DNA]</scope>
    <source>
        <strain evidence="8 9">7523-2</strain>
    </source>
</reference>
<dbReference type="InterPro" id="IPR005249">
    <property type="entry name" value="YqeK"/>
</dbReference>
<dbReference type="GeneID" id="86925730"/>
<dbReference type="InterPro" id="IPR003607">
    <property type="entry name" value="HD/PDEase_dom"/>
</dbReference>
<dbReference type="InterPro" id="IPR051094">
    <property type="entry name" value="Diverse_Catalytic_Enzymes"/>
</dbReference>
<feature type="domain" description="HD" evidence="7">
    <location>
        <begin position="20"/>
        <end position="134"/>
    </location>
</feature>
<dbReference type="Proteomes" id="UP000216133">
    <property type="component" value="Unassembled WGS sequence"/>
</dbReference>
<dbReference type="Pfam" id="PF01966">
    <property type="entry name" value="HD"/>
    <property type="match status" value="1"/>
</dbReference>
<keyword evidence="5" id="KW-0408">Iron</keyword>
<dbReference type="EC" id="3.6.1.41" evidence="1"/>
<dbReference type="Gene3D" id="1.10.3210.10">
    <property type="entry name" value="Hypothetical protein af1432"/>
    <property type="match status" value="1"/>
</dbReference>
<dbReference type="GO" id="GO:0000166">
    <property type="term" value="F:nucleotide binding"/>
    <property type="evidence" value="ECO:0007669"/>
    <property type="project" value="UniProtKB-KW"/>
</dbReference>
<dbReference type="GO" id="GO:0046872">
    <property type="term" value="F:metal ion binding"/>
    <property type="evidence" value="ECO:0007669"/>
    <property type="project" value="UniProtKB-KW"/>
</dbReference>
<evidence type="ECO:0000256" key="4">
    <source>
        <dbReference type="ARBA" id="ARBA00022801"/>
    </source>
</evidence>
<dbReference type="CDD" id="cd00077">
    <property type="entry name" value="HDc"/>
    <property type="match status" value="1"/>
</dbReference>
<evidence type="ECO:0000313" key="8">
    <source>
        <dbReference type="EMBL" id="PAF27596.1"/>
    </source>
</evidence>
<dbReference type="NCBIfam" id="TIGR00488">
    <property type="entry name" value="bis(5'-nucleosyl)-tetraphosphatase (symmetrical) YqeK"/>
    <property type="match status" value="1"/>
</dbReference>
<comment type="catalytic activity">
    <reaction evidence="6">
        <text>P(1),P(4)-bis(5'-adenosyl) tetraphosphate + H2O = 2 ADP + 2 H(+)</text>
        <dbReference type="Rhea" id="RHEA:24252"/>
        <dbReference type="ChEBI" id="CHEBI:15377"/>
        <dbReference type="ChEBI" id="CHEBI:15378"/>
        <dbReference type="ChEBI" id="CHEBI:58141"/>
        <dbReference type="ChEBI" id="CHEBI:456216"/>
        <dbReference type="EC" id="3.6.1.41"/>
    </reaction>
</comment>
<dbReference type="PANTHER" id="PTHR35795">
    <property type="entry name" value="SLR1885 PROTEIN"/>
    <property type="match status" value="1"/>
</dbReference>
<dbReference type="SMART" id="SM00471">
    <property type="entry name" value="HDc"/>
    <property type="match status" value="1"/>
</dbReference>
<proteinExistence type="predicted"/>
<comment type="caution">
    <text evidence="8">The sequence shown here is derived from an EMBL/GenBank/DDBJ whole genome shotgun (WGS) entry which is preliminary data.</text>
</comment>
<evidence type="ECO:0000256" key="2">
    <source>
        <dbReference type="ARBA" id="ARBA00022723"/>
    </source>
</evidence>
<protein>
    <recommendedName>
        <fullName evidence="1">bis(5'-nucleosyl)-tetraphosphatase (symmetrical)</fullName>
        <ecNumber evidence="1">3.6.1.41</ecNumber>
    </recommendedName>
</protein>
<dbReference type="GO" id="GO:0008803">
    <property type="term" value="F:bis(5'-nucleosyl)-tetraphosphatase (symmetrical) activity"/>
    <property type="evidence" value="ECO:0007669"/>
    <property type="project" value="UniProtKB-EC"/>
</dbReference>
<dbReference type="NCBIfam" id="TIGR00277">
    <property type="entry name" value="HDIG"/>
    <property type="match status" value="1"/>
</dbReference>
<dbReference type="PROSITE" id="PS51831">
    <property type="entry name" value="HD"/>
    <property type="match status" value="1"/>
</dbReference>
<dbReference type="InterPro" id="IPR006674">
    <property type="entry name" value="HD_domain"/>
</dbReference>
<dbReference type="RefSeq" id="WP_094428607.1">
    <property type="nucleotide sequence ID" value="NZ_CP019985.1"/>
</dbReference>
<dbReference type="SUPFAM" id="SSF109604">
    <property type="entry name" value="HD-domain/PDEase-like"/>
    <property type="match status" value="1"/>
</dbReference>
<dbReference type="AlphaFoldDB" id="A0A268S6Q8"/>
<dbReference type="InterPro" id="IPR006675">
    <property type="entry name" value="HDIG_dom"/>
</dbReference>
<evidence type="ECO:0000313" key="9">
    <source>
        <dbReference type="Proteomes" id="UP000216133"/>
    </source>
</evidence>
<organism evidence="8 9">
    <name type="scientific">Shouchella clausii</name>
    <name type="common">Alkalihalobacillus clausii</name>
    <dbReference type="NCBI Taxonomy" id="79880"/>
    <lineage>
        <taxon>Bacteria</taxon>
        <taxon>Bacillati</taxon>
        <taxon>Bacillota</taxon>
        <taxon>Bacilli</taxon>
        <taxon>Bacillales</taxon>
        <taxon>Bacillaceae</taxon>
        <taxon>Shouchella</taxon>
    </lineage>
</organism>
<accession>A0A268S6Q8</accession>
<keyword evidence="4 8" id="KW-0378">Hydrolase</keyword>
<dbReference type="EMBL" id="NPBS01000011">
    <property type="protein sequence ID" value="PAF27596.1"/>
    <property type="molecule type" value="Genomic_DNA"/>
</dbReference>
<sequence length="194" mass="22044">MAITTNEALHEVKQHLTDVRYTHTLGVRDTALALAKQYGADESKAELAAILHDICKYHDVQTMQDIVRNKLHEPHWGEYGNELLHAPCGAYFAEHQLGVKDKDILLAIRSHTTGRAGMSLLEKVLFVADYIEPNRRFPGVEQARKLAEESLDAACCFALRQTMFFLLDRKQLIHPETVSAYNAFYKQKGAMEFE</sequence>
<evidence type="ECO:0000256" key="3">
    <source>
        <dbReference type="ARBA" id="ARBA00022741"/>
    </source>
</evidence>
<evidence type="ECO:0000256" key="1">
    <source>
        <dbReference type="ARBA" id="ARBA00012506"/>
    </source>
</evidence>
<gene>
    <name evidence="8" type="ORF">CHH61_02690</name>
</gene>
<evidence type="ECO:0000259" key="7">
    <source>
        <dbReference type="PROSITE" id="PS51831"/>
    </source>
</evidence>
<name>A0A268S6Q8_SHOCL</name>
<keyword evidence="2" id="KW-0479">Metal-binding</keyword>
<dbReference type="PANTHER" id="PTHR35795:SF1">
    <property type="entry name" value="BIS(5'-NUCLEOSYL)-TETRAPHOSPHATASE, SYMMETRICAL"/>
    <property type="match status" value="1"/>
</dbReference>
<evidence type="ECO:0000256" key="5">
    <source>
        <dbReference type="ARBA" id="ARBA00023004"/>
    </source>
</evidence>
<keyword evidence="3" id="KW-0547">Nucleotide-binding</keyword>
<evidence type="ECO:0000256" key="6">
    <source>
        <dbReference type="ARBA" id="ARBA00049417"/>
    </source>
</evidence>